<keyword evidence="2" id="KW-1185">Reference proteome</keyword>
<dbReference type="EMBL" id="MUJZ01010289">
    <property type="protein sequence ID" value="OTF82086.1"/>
    <property type="molecule type" value="Genomic_DNA"/>
</dbReference>
<evidence type="ECO:0000313" key="2">
    <source>
        <dbReference type="Proteomes" id="UP000194236"/>
    </source>
</evidence>
<accession>A0A1Y3BR64</accession>
<organism evidence="1 2">
    <name type="scientific">Euroglyphus maynei</name>
    <name type="common">Mayne's house dust mite</name>
    <dbReference type="NCBI Taxonomy" id="6958"/>
    <lineage>
        <taxon>Eukaryota</taxon>
        <taxon>Metazoa</taxon>
        <taxon>Ecdysozoa</taxon>
        <taxon>Arthropoda</taxon>
        <taxon>Chelicerata</taxon>
        <taxon>Arachnida</taxon>
        <taxon>Acari</taxon>
        <taxon>Acariformes</taxon>
        <taxon>Sarcoptiformes</taxon>
        <taxon>Astigmata</taxon>
        <taxon>Psoroptidia</taxon>
        <taxon>Analgoidea</taxon>
        <taxon>Pyroglyphidae</taxon>
        <taxon>Pyroglyphinae</taxon>
        <taxon>Euroglyphus</taxon>
    </lineage>
</organism>
<comment type="caution">
    <text evidence="1">The sequence shown here is derived from an EMBL/GenBank/DDBJ whole genome shotgun (WGS) entry which is preliminary data.</text>
</comment>
<dbReference type="AlphaFoldDB" id="A0A1Y3BR64"/>
<evidence type="ECO:0000313" key="1">
    <source>
        <dbReference type="EMBL" id="OTF82086.1"/>
    </source>
</evidence>
<name>A0A1Y3BR64_EURMA</name>
<gene>
    <name evidence="1" type="ORF">BLA29_009098</name>
</gene>
<protein>
    <submittedName>
        <fullName evidence="1">Uncharacterized protein</fullName>
    </submittedName>
</protein>
<sequence length="32" mass="3724">MNIYPKSVVIVIHYRKQPIVGFQIHSMINLLA</sequence>
<reference evidence="1 2" key="1">
    <citation type="submission" date="2017-03" db="EMBL/GenBank/DDBJ databases">
        <title>Genome Survey of Euroglyphus maynei.</title>
        <authorList>
            <person name="Arlian L.G."/>
            <person name="Morgan M.S."/>
            <person name="Rider S.D."/>
        </authorList>
    </citation>
    <scope>NUCLEOTIDE SEQUENCE [LARGE SCALE GENOMIC DNA]</scope>
    <source>
        <strain evidence="1">Arlian Lab</strain>
        <tissue evidence="1">Whole body</tissue>
    </source>
</reference>
<proteinExistence type="predicted"/>
<dbReference type="Proteomes" id="UP000194236">
    <property type="component" value="Unassembled WGS sequence"/>
</dbReference>